<keyword evidence="11" id="KW-1185">Reference proteome</keyword>
<dbReference type="SUPFAM" id="SSF54928">
    <property type="entry name" value="RNA-binding domain, RBD"/>
    <property type="match status" value="1"/>
</dbReference>
<evidence type="ECO:0000256" key="3">
    <source>
        <dbReference type="ARBA" id="ARBA00022692"/>
    </source>
</evidence>
<evidence type="ECO:0000256" key="2">
    <source>
        <dbReference type="ARBA" id="ARBA00022475"/>
    </source>
</evidence>
<accession>A0A9W6SXT6</accession>
<dbReference type="Proteomes" id="UP001165120">
    <property type="component" value="Unassembled WGS sequence"/>
</dbReference>
<keyword evidence="5 8" id="KW-0472">Membrane</keyword>
<feature type="region of interest" description="Disordered" evidence="7">
    <location>
        <begin position="363"/>
        <end position="394"/>
    </location>
</feature>
<feature type="domain" description="RRM" evidence="9">
    <location>
        <begin position="423"/>
        <end position="497"/>
    </location>
</feature>
<feature type="compositionally biased region" description="Polar residues" evidence="7">
    <location>
        <begin position="286"/>
        <end position="295"/>
    </location>
</feature>
<dbReference type="PROSITE" id="PS50102">
    <property type="entry name" value="RRM"/>
    <property type="match status" value="1"/>
</dbReference>
<dbReference type="InterPro" id="IPR003807">
    <property type="entry name" value="DUF202"/>
</dbReference>
<name>A0A9W6SXT6_CANBO</name>
<comment type="caution">
    <text evidence="10">The sequence shown here is derived from an EMBL/GenBank/DDBJ whole genome shotgun (WGS) entry which is preliminary data.</text>
</comment>
<evidence type="ECO:0000256" key="1">
    <source>
        <dbReference type="ARBA" id="ARBA00004651"/>
    </source>
</evidence>
<evidence type="ECO:0000313" key="11">
    <source>
        <dbReference type="Proteomes" id="UP001165120"/>
    </source>
</evidence>
<dbReference type="CDD" id="cd12247">
    <property type="entry name" value="RRM2_U1A_like"/>
    <property type="match status" value="1"/>
</dbReference>
<keyword evidence="3 8" id="KW-0812">Transmembrane</keyword>
<feature type="transmembrane region" description="Helical" evidence="8">
    <location>
        <begin position="170"/>
        <end position="191"/>
    </location>
</feature>
<dbReference type="Pfam" id="PF02656">
    <property type="entry name" value="DUF202"/>
    <property type="match status" value="1"/>
</dbReference>
<evidence type="ECO:0000256" key="8">
    <source>
        <dbReference type="SAM" id="Phobius"/>
    </source>
</evidence>
<proteinExistence type="predicted"/>
<evidence type="ECO:0000259" key="9">
    <source>
        <dbReference type="PROSITE" id="PS50102"/>
    </source>
</evidence>
<evidence type="ECO:0000256" key="5">
    <source>
        <dbReference type="ARBA" id="ARBA00023136"/>
    </source>
</evidence>
<dbReference type="GO" id="GO:0005886">
    <property type="term" value="C:plasma membrane"/>
    <property type="evidence" value="ECO:0007669"/>
    <property type="project" value="UniProtKB-SubCell"/>
</dbReference>
<evidence type="ECO:0000256" key="6">
    <source>
        <dbReference type="PROSITE-ProRule" id="PRU00176"/>
    </source>
</evidence>
<keyword evidence="4 8" id="KW-1133">Transmembrane helix</keyword>
<comment type="subcellular location">
    <subcellularLocation>
        <location evidence="1">Cell membrane</location>
        <topology evidence="1">Multi-pass membrane protein</topology>
    </subcellularLocation>
</comment>
<keyword evidence="6" id="KW-0694">RNA-binding</keyword>
<dbReference type="Gene3D" id="3.30.70.330">
    <property type="match status" value="1"/>
</dbReference>
<feature type="region of interest" description="Disordered" evidence="7">
    <location>
        <begin position="276"/>
        <end position="295"/>
    </location>
</feature>
<organism evidence="10 11">
    <name type="scientific">Candida boidinii</name>
    <name type="common">Yeast</name>
    <dbReference type="NCBI Taxonomy" id="5477"/>
    <lineage>
        <taxon>Eukaryota</taxon>
        <taxon>Fungi</taxon>
        <taxon>Dikarya</taxon>
        <taxon>Ascomycota</taxon>
        <taxon>Saccharomycotina</taxon>
        <taxon>Pichiomycetes</taxon>
        <taxon>Pichiales</taxon>
        <taxon>Pichiaceae</taxon>
        <taxon>Ogataea</taxon>
        <taxon>Ogataea/Candida clade</taxon>
    </lineage>
</organism>
<gene>
    <name evidence="10" type="ORF">Cboi02_000230300</name>
</gene>
<dbReference type="Pfam" id="PF00076">
    <property type="entry name" value="RRM_1"/>
    <property type="match status" value="1"/>
</dbReference>
<protein>
    <submittedName>
        <fullName evidence="10">Unnamed protein product</fullName>
    </submittedName>
</protein>
<dbReference type="InterPro" id="IPR035979">
    <property type="entry name" value="RBD_domain_sf"/>
</dbReference>
<dbReference type="GO" id="GO:0003723">
    <property type="term" value="F:RNA binding"/>
    <property type="evidence" value="ECO:0007669"/>
    <property type="project" value="UniProtKB-UniRule"/>
</dbReference>
<dbReference type="AlphaFoldDB" id="A0A9W6SXT6"/>
<feature type="transmembrane region" description="Helical" evidence="8">
    <location>
        <begin position="96"/>
        <end position="115"/>
    </location>
</feature>
<dbReference type="EMBL" id="BSXN01000672">
    <property type="protein sequence ID" value="GME69426.1"/>
    <property type="molecule type" value="Genomic_DNA"/>
</dbReference>
<dbReference type="InterPro" id="IPR012677">
    <property type="entry name" value="Nucleotide-bd_a/b_plait_sf"/>
</dbReference>
<dbReference type="FunFam" id="3.30.70.330:FF:000029">
    <property type="entry name" value="U2 small nuclear ribonucleoprotein B"/>
    <property type="match status" value="1"/>
</dbReference>
<dbReference type="InterPro" id="IPR052053">
    <property type="entry name" value="IM_YidH-like"/>
</dbReference>
<evidence type="ECO:0000256" key="4">
    <source>
        <dbReference type="ARBA" id="ARBA00022989"/>
    </source>
</evidence>
<dbReference type="InterPro" id="IPR000504">
    <property type="entry name" value="RRM_dom"/>
</dbReference>
<sequence length="497" mass="55513">MSDNIELTDLNDARSADALNTDGSATTTTTRIDTDTNIDPDRCSKGVIPTISQSISTFINLIASSFFELFLPMTYLKVPSGAPARDHLSNERTALAYLRTGITFITLGLGIQILFKYSIEDLSDSLDNLVINKRITLSQLDLKIHNSIDLNDLIEILKKNLEFLKKLSKILSILSIVSGLIIIILGTLRYFSTQKLINNYQKFKSGYLPILIIFTLCIPQPCSAVGRCHTADSQQVTAESQGFPSPNRCSLLENCLERSSALQWRDKMPVTIVVGERQRVKPGDSDSPQSSSNHCSYSLECDKVISELNTTILFEKPMDIYLAKVNSDNGVKQIIESNSANNSTNNDFENYLNSQKQKRLVNRNERLSKEPYLTSSKKRKALDSSSSTSNIDASTSSSSVIIDSFNSNNTKKPKIIDSSTPNHILLLQNLPIAINSNDLYIIFDNFDGLRNINLVNIRNLAFIEFENEYLSSLCLQTLGKNFNIKNDHQVFLSFAMK</sequence>
<dbReference type="PANTHER" id="PTHR34187">
    <property type="entry name" value="FGR18P"/>
    <property type="match status" value="1"/>
</dbReference>
<evidence type="ECO:0000256" key="7">
    <source>
        <dbReference type="SAM" id="MobiDB-lite"/>
    </source>
</evidence>
<feature type="compositionally biased region" description="Low complexity" evidence="7">
    <location>
        <begin position="383"/>
        <end position="394"/>
    </location>
</feature>
<evidence type="ECO:0000313" key="10">
    <source>
        <dbReference type="EMBL" id="GME69426.1"/>
    </source>
</evidence>
<keyword evidence="2" id="KW-1003">Cell membrane</keyword>
<dbReference type="PANTHER" id="PTHR34187:SF2">
    <property type="entry name" value="DUF202 DOMAIN-CONTAINING PROTEIN"/>
    <property type="match status" value="1"/>
</dbReference>
<reference evidence="10" key="1">
    <citation type="submission" date="2023-04" db="EMBL/GenBank/DDBJ databases">
        <title>Candida boidinii NBRC 10035.</title>
        <authorList>
            <person name="Ichikawa N."/>
            <person name="Sato H."/>
            <person name="Tonouchi N."/>
        </authorList>
    </citation>
    <scope>NUCLEOTIDE SEQUENCE</scope>
    <source>
        <strain evidence="10">NBRC 10035</strain>
    </source>
</reference>